<reference evidence="2" key="1">
    <citation type="submission" date="2023-06" db="EMBL/GenBank/DDBJ databases">
        <title>Reference genome for the Northern bat (Eptesicus nilssonii), a most northern bat species.</title>
        <authorList>
            <person name="Laine V.N."/>
            <person name="Pulliainen A.T."/>
            <person name="Lilley T.M."/>
        </authorList>
    </citation>
    <scope>NUCLEOTIDE SEQUENCE</scope>
    <source>
        <strain evidence="2">BLF_Eptnil</strain>
        <tissue evidence="2">Kidney</tissue>
    </source>
</reference>
<keyword evidence="1" id="KW-0175">Coiled coil</keyword>
<comment type="caution">
    <text evidence="2">The sequence shown here is derived from an EMBL/GenBank/DDBJ whole genome shotgun (WGS) entry which is preliminary data.</text>
</comment>
<keyword evidence="3" id="KW-1185">Reference proteome</keyword>
<dbReference type="InterPro" id="IPR036179">
    <property type="entry name" value="Ig-like_dom_sf"/>
</dbReference>
<dbReference type="Proteomes" id="UP001177744">
    <property type="component" value="Unassembled WGS sequence"/>
</dbReference>
<name>A0AA40HCH1_CNENI</name>
<gene>
    <name evidence="2" type="ORF">QTO34_012613</name>
</gene>
<sequence length="127" mass="14498">MFKQIDDKYTQLNENYKELNENVTNMKRNQEEMKNDIAAIKNTMECLKSRVEEAEDHISELEDKPILREVSCPHGCFVLPMPSSDQDPDSMRGHYTISGDNAKNTLFLQMNSLRAEDVGGITVGETQ</sequence>
<evidence type="ECO:0000313" key="3">
    <source>
        <dbReference type="Proteomes" id="UP001177744"/>
    </source>
</evidence>
<accession>A0AA40HCH1</accession>
<organism evidence="2 3">
    <name type="scientific">Cnephaeus nilssonii</name>
    <name type="common">Northern bat</name>
    <name type="synonym">Eptesicus nilssonii</name>
    <dbReference type="NCBI Taxonomy" id="3371016"/>
    <lineage>
        <taxon>Eukaryota</taxon>
        <taxon>Metazoa</taxon>
        <taxon>Chordata</taxon>
        <taxon>Craniata</taxon>
        <taxon>Vertebrata</taxon>
        <taxon>Euteleostomi</taxon>
        <taxon>Mammalia</taxon>
        <taxon>Eutheria</taxon>
        <taxon>Laurasiatheria</taxon>
        <taxon>Chiroptera</taxon>
        <taxon>Yangochiroptera</taxon>
        <taxon>Vespertilionidae</taxon>
        <taxon>Cnephaeus</taxon>
    </lineage>
</organism>
<evidence type="ECO:0000313" key="2">
    <source>
        <dbReference type="EMBL" id="KAK1328190.1"/>
    </source>
</evidence>
<dbReference type="AlphaFoldDB" id="A0AA40HCH1"/>
<dbReference type="Gene3D" id="1.20.5.170">
    <property type="match status" value="1"/>
</dbReference>
<evidence type="ECO:0000256" key="1">
    <source>
        <dbReference type="SAM" id="Coils"/>
    </source>
</evidence>
<protein>
    <submittedName>
        <fullName evidence="2">Uncharacterized protein</fullName>
    </submittedName>
</protein>
<dbReference type="EMBL" id="JAULJE010000024">
    <property type="protein sequence ID" value="KAK1328190.1"/>
    <property type="molecule type" value="Genomic_DNA"/>
</dbReference>
<dbReference type="InterPro" id="IPR013783">
    <property type="entry name" value="Ig-like_fold"/>
</dbReference>
<proteinExistence type="predicted"/>
<dbReference type="Gene3D" id="2.60.40.10">
    <property type="entry name" value="Immunoglobulins"/>
    <property type="match status" value="1"/>
</dbReference>
<dbReference type="SUPFAM" id="SSF48726">
    <property type="entry name" value="Immunoglobulin"/>
    <property type="match status" value="1"/>
</dbReference>
<feature type="coiled-coil region" evidence="1">
    <location>
        <begin position="2"/>
        <end position="64"/>
    </location>
</feature>